<feature type="compositionally biased region" description="Low complexity" evidence="1">
    <location>
        <begin position="184"/>
        <end position="197"/>
    </location>
</feature>
<proteinExistence type="predicted"/>
<dbReference type="PATRIC" id="fig|1299334.3.peg.8393"/>
<dbReference type="InterPro" id="IPR039793">
    <property type="entry name" value="UROS/Hem4"/>
</dbReference>
<name>X7ZAY0_MYCXE</name>
<dbReference type="GO" id="GO:0006780">
    <property type="term" value="P:uroporphyrinogen III biosynthetic process"/>
    <property type="evidence" value="ECO:0007669"/>
    <property type="project" value="InterPro"/>
</dbReference>
<dbReference type="InterPro" id="IPR036108">
    <property type="entry name" value="4pyrrol_syn_uPrphyn_synt_sf"/>
</dbReference>
<accession>X7ZAY0</accession>
<feature type="compositionally biased region" description="Basic residues" evidence="1">
    <location>
        <begin position="207"/>
        <end position="216"/>
    </location>
</feature>
<feature type="domain" description="Tetrapyrrole biosynthesis uroporphyrinogen III synthase" evidence="2">
    <location>
        <begin position="24"/>
        <end position="115"/>
    </location>
</feature>
<dbReference type="GO" id="GO:0004852">
    <property type="term" value="F:uroporphyrinogen-III synthase activity"/>
    <property type="evidence" value="ECO:0007669"/>
    <property type="project" value="InterPro"/>
</dbReference>
<evidence type="ECO:0000256" key="1">
    <source>
        <dbReference type="SAM" id="MobiDB-lite"/>
    </source>
</evidence>
<dbReference type="PANTHER" id="PTHR40082:SF1">
    <property type="entry name" value="BLR5956 PROTEIN"/>
    <property type="match status" value="1"/>
</dbReference>
<gene>
    <name evidence="3" type="ORF">I553_1136</name>
</gene>
<reference evidence="3" key="1">
    <citation type="submission" date="2014-01" db="EMBL/GenBank/DDBJ databases">
        <authorList>
            <person name="Brown-Elliot B."/>
            <person name="Wallace R."/>
            <person name="Lenaerts A."/>
            <person name="Ordway D."/>
            <person name="DeGroote M.A."/>
            <person name="Parker T."/>
            <person name="Sizemore C."/>
            <person name="Tallon L.J."/>
            <person name="Sadzewicz L.K."/>
            <person name="Sengamalay N."/>
            <person name="Fraser C.M."/>
            <person name="Hine E."/>
            <person name="Shefchek K.A."/>
            <person name="Das S.P."/>
            <person name="Tettelin H."/>
        </authorList>
    </citation>
    <scope>NUCLEOTIDE SEQUENCE [LARGE SCALE GENOMIC DNA]</scope>
    <source>
        <strain evidence="3">4042</strain>
    </source>
</reference>
<dbReference type="InterPro" id="IPR003754">
    <property type="entry name" value="4pyrrol_synth_uPrphyn_synth"/>
</dbReference>
<dbReference type="Gene3D" id="3.40.50.10090">
    <property type="match status" value="1"/>
</dbReference>
<dbReference type="PANTHER" id="PTHR40082">
    <property type="entry name" value="BLR5956 PROTEIN"/>
    <property type="match status" value="1"/>
</dbReference>
<evidence type="ECO:0000259" key="2">
    <source>
        <dbReference type="Pfam" id="PF02602"/>
    </source>
</evidence>
<organism evidence="3">
    <name type="scientific">Mycobacterium xenopi 4042</name>
    <dbReference type="NCBI Taxonomy" id="1299334"/>
    <lineage>
        <taxon>Bacteria</taxon>
        <taxon>Bacillati</taxon>
        <taxon>Actinomycetota</taxon>
        <taxon>Actinomycetes</taxon>
        <taxon>Mycobacteriales</taxon>
        <taxon>Mycobacteriaceae</taxon>
        <taxon>Mycobacterium</taxon>
    </lineage>
</organism>
<dbReference type="Pfam" id="PF02602">
    <property type="entry name" value="HEM4"/>
    <property type="match status" value="1"/>
</dbReference>
<protein>
    <submittedName>
        <fullName evidence="3">Uroporphyrinogen-III synthase HemD family protein</fullName>
    </submittedName>
</protein>
<evidence type="ECO:0000313" key="3">
    <source>
        <dbReference type="EMBL" id="EUA16161.1"/>
    </source>
</evidence>
<dbReference type="AlphaFoldDB" id="X7ZAY0"/>
<feature type="region of interest" description="Disordered" evidence="1">
    <location>
        <begin position="184"/>
        <end position="216"/>
    </location>
</feature>
<dbReference type="EMBL" id="JAOB01000080">
    <property type="protein sequence ID" value="EUA16161.1"/>
    <property type="molecule type" value="Genomic_DNA"/>
</dbReference>
<dbReference type="SUPFAM" id="SSF69618">
    <property type="entry name" value="HemD-like"/>
    <property type="match status" value="1"/>
</dbReference>
<sequence>MSEPAAAPLTGYRVAVTAARRADELCALLRRHGATVCSAPAISMVALPDDDELHRHTEVLIANPPDILIATTGIGFRGWIAAADGWGLASQLIAALSTSQIVARGPKATGALRAAVCARHGHRNPNRLATYCGICSNPALPVGGSLFSCTAPPTSGTRFPSSPTNYASPVPKWCRFGCTDGGRCRAAASSTSWSSRSPNAKSMRSASPRRPRSRRP</sequence>
<comment type="caution">
    <text evidence="3">The sequence shown here is derived from an EMBL/GenBank/DDBJ whole genome shotgun (WGS) entry which is preliminary data.</text>
</comment>